<evidence type="ECO:0000313" key="2">
    <source>
        <dbReference type="Proteomes" id="UP001314170"/>
    </source>
</evidence>
<dbReference type="EMBL" id="CAWUPB010000850">
    <property type="protein sequence ID" value="CAK7325983.1"/>
    <property type="molecule type" value="Genomic_DNA"/>
</dbReference>
<sequence>MSQQRVSSMREQPLIRVDMKINDMVGNGIFGILFKWVNYGKGWRPRWFVLQDGVLPTVINEVARLLASLGTPREHRIRRKKVATSIHDRLFIRMSRITIQLKGEEGE</sequence>
<organism evidence="1 2">
    <name type="scientific">Dovyalis caffra</name>
    <dbReference type="NCBI Taxonomy" id="77055"/>
    <lineage>
        <taxon>Eukaryota</taxon>
        <taxon>Viridiplantae</taxon>
        <taxon>Streptophyta</taxon>
        <taxon>Embryophyta</taxon>
        <taxon>Tracheophyta</taxon>
        <taxon>Spermatophyta</taxon>
        <taxon>Magnoliopsida</taxon>
        <taxon>eudicotyledons</taxon>
        <taxon>Gunneridae</taxon>
        <taxon>Pentapetalae</taxon>
        <taxon>rosids</taxon>
        <taxon>fabids</taxon>
        <taxon>Malpighiales</taxon>
        <taxon>Salicaceae</taxon>
        <taxon>Flacourtieae</taxon>
        <taxon>Dovyalis</taxon>
    </lineage>
</organism>
<comment type="caution">
    <text evidence="1">The sequence shown here is derived from an EMBL/GenBank/DDBJ whole genome shotgun (WGS) entry which is preliminary data.</text>
</comment>
<dbReference type="InterPro" id="IPR011993">
    <property type="entry name" value="PH-like_dom_sf"/>
</dbReference>
<accession>A0AAV1QYZ6</accession>
<protein>
    <submittedName>
        <fullName evidence="1">Uncharacterized protein</fullName>
    </submittedName>
</protein>
<keyword evidence="2" id="KW-1185">Reference proteome</keyword>
<dbReference type="AlphaFoldDB" id="A0AAV1QYZ6"/>
<name>A0AAV1QYZ6_9ROSI</name>
<dbReference type="SUPFAM" id="SSF50729">
    <property type="entry name" value="PH domain-like"/>
    <property type="match status" value="1"/>
</dbReference>
<evidence type="ECO:0000313" key="1">
    <source>
        <dbReference type="EMBL" id="CAK7325983.1"/>
    </source>
</evidence>
<reference evidence="1 2" key="1">
    <citation type="submission" date="2024-01" db="EMBL/GenBank/DDBJ databases">
        <authorList>
            <person name="Waweru B."/>
        </authorList>
    </citation>
    <scope>NUCLEOTIDE SEQUENCE [LARGE SCALE GENOMIC DNA]</scope>
</reference>
<dbReference type="Gene3D" id="2.30.29.30">
    <property type="entry name" value="Pleckstrin-homology domain (PH domain)/Phosphotyrosine-binding domain (PTB)"/>
    <property type="match status" value="1"/>
</dbReference>
<proteinExistence type="predicted"/>
<dbReference type="Proteomes" id="UP001314170">
    <property type="component" value="Unassembled WGS sequence"/>
</dbReference>
<gene>
    <name evidence="1" type="ORF">DCAF_LOCUS3677</name>
</gene>